<name>A0AAD4AM96_9GAMM</name>
<accession>A0AAD4AM96</accession>
<sequence length="37" mass="4164">MSSEYISLCALLLIISGPPAFAMEVEKLKSYFQTRLL</sequence>
<reference evidence="1" key="2">
    <citation type="submission" date="2015-03" db="EMBL/GenBank/DDBJ databases">
        <title>Genome sequence of Pseudoalteromonas citrea.</title>
        <authorList>
            <person name="Xie B.-B."/>
            <person name="Rong J.-C."/>
            <person name="Qin Q.-L."/>
            <person name="Zhang Y.-Z."/>
        </authorList>
    </citation>
    <scope>NUCLEOTIDE SEQUENCE</scope>
    <source>
        <strain evidence="1">DSM 8771</strain>
    </source>
</reference>
<evidence type="ECO:0000313" key="1">
    <source>
        <dbReference type="EMBL" id="KAF7775268.1"/>
    </source>
</evidence>
<organism evidence="1 2">
    <name type="scientific">Pseudoalteromonas citrea</name>
    <dbReference type="NCBI Taxonomy" id="43655"/>
    <lineage>
        <taxon>Bacteria</taxon>
        <taxon>Pseudomonadati</taxon>
        <taxon>Pseudomonadota</taxon>
        <taxon>Gammaproteobacteria</taxon>
        <taxon>Alteromonadales</taxon>
        <taxon>Pseudoalteromonadaceae</taxon>
        <taxon>Pseudoalteromonas</taxon>
    </lineage>
</organism>
<protein>
    <submittedName>
        <fullName evidence="1">Uncharacterized protein</fullName>
    </submittedName>
</protein>
<gene>
    <name evidence="1" type="ORF">PCIT_a1424</name>
</gene>
<dbReference type="Proteomes" id="UP000016487">
    <property type="component" value="Unassembled WGS sequence"/>
</dbReference>
<proteinExistence type="predicted"/>
<comment type="caution">
    <text evidence="1">The sequence shown here is derived from an EMBL/GenBank/DDBJ whole genome shotgun (WGS) entry which is preliminary data.</text>
</comment>
<evidence type="ECO:0000313" key="2">
    <source>
        <dbReference type="Proteomes" id="UP000016487"/>
    </source>
</evidence>
<dbReference type="EMBL" id="AHBZ03000012">
    <property type="protein sequence ID" value="KAF7775268.1"/>
    <property type="molecule type" value="Genomic_DNA"/>
</dbReference>
<dbReference type="AlphaFoldDB" id="A0AAD4AM96"/>
<reference evidence="1" key="1">
    <citation type="journal article" date="2012" name="J. Bacteriol.">
        <title>Genome sequences of type strains of seven species of the marine bacterium Pseudoalteromonas.</title>
        <authorList>
            <person name="Xie B.B."/>
            <person name="Shu Y.L."/>
            <person name="Qin Q.L."/>
            <person name="Rong J.C."/>
            <person name="Zhang X.Y."/>
            <person name="Chen X.L."/>
            <person name="Shi M."/>
            <person name="He H.L."/>
            <person name="Zhou B.C."/>
            <person name="Zhang Y.Z."/>
        </authorList>
    </citation>
    <scope>NUCLEOTIDE SEQUENCE</scope>
    <source>
        <strain evidence="1">DSM 8771</strain>
    </source>
</reference>